<sequence>MTIDWKSLESYQRLLGAMVAASDNNVDYKKVAYFYGQGATYDSIEGRFRIAKKQANVLKKEAEDENRVMPASRAKSTTSTPRKPKAKPTLDTANGGVISGRVTKSPSKKKAAAPKKVKQEPHTPTSMSDAYGDDEGGYTNYNASTDPASAEGADFTTSFSFPDVGNWVHENGTV</sequence>
<dbReference type="OrthoDB" id="4828117at2759"/>
<accession>A0A6A6BH55</accession>
<dbReference type="Proteomes" id="UP000799438">
    <property type="component" value="Unassembled WGS sequence"/>
</dbReference>
<dbReference type="GeneID" id="54303654"/>
<dbReference type="EMBL" id="ML995483">
    <property type="protein sequence ID" value="KAF2142773.1"/>
    <property type="molecule type" value="Genomic_DNA"/>
</dbReference>
<feature type="compositionally biased region" description="Basic residues" evidence="1">
    <location>
        <begin position="106"/>
        <end position="116"/>
    </location>
</feature>
<gene>
    <name evidence="2" type="ORF">K452DRAFT_357863</name>
</gene>
<evidence type="ECO:0000313" key="3">
    <source>
        <dbReference type="Proteomes" id="UP000799438"/>
    </source>
</evidence>
<evidence type="ECO:0000313" key="2">
    <source>
        <dbReference type="EMBL" id="KAF2142773.1"/>
    </source>
</evidence>
<evidence type="ECO:0000256" key="1">
    <source>
        <dbReference type="SAM" id="MobiDB-lite"/>
    </source>
</evidence>
<feature type="region of interest" description="Disordered" evidence="1">
    <location>
        <begin position="59"/>
        <end position="152"/>
    </location>
</feature>
<proteinExistence type="predicted"/>
<dbReference type="RefSeq" id="XP_033398485.1">
    <property type="nucleotide sequence ID" value="XM_033546148.1"/>
</dbReference>
<name>A0A6A6BH55_9PEZI</name>
<reference evidence="2" key="1">
    <citation type="journal article" date="2020" name="Stud. Mycol.">
        <title>101 Dothideomycetes genomes: a test case for predicting lifestyles and emergence of pathogens.</title>
        <authorList>
            <person name="Haridas S."/>
            <person name="Albert R."/>
            <person name="Binder M."/>
            <person name="Bloem J."/>
            <person name="Labutti K."/>
            <person name="Salamov A."/>
            <person name="Andreopoulos B."/>
            <person name="Baker S."/>
            <person name="Barry K."/>
            <person name="Bills G."/>
            <person name="Bluhm B."/>
            <person name="Cannon C."/>
            <person name="Castanera R."/>
            <person name="Culley D."/>
            <person name="Daum C."/>
            <person name="Ezra D."/>
            <person name="Gonzalez J."/>
            <person name="Henrissat B."/>
            <person name="Kuo A."/>
            <person name="Liang C."/>
            <person name="Lipzen A."/>
            <person name="Lutzoni F."/>
            <person name="Magnuson J."/>
            <person name="Mondo S."/>
            <person name="Nolan M."/>
            <person name="Ohm R."/>
            <person name="Pangilinan J."/>
            <person name="Park H.-J."/>
            <person name="Ramirez L."/>
            <person name="Alfaro M."/>
            <person name="Sun H."/>
            <person name="Tritt A."/>
            <person name="Yoshinaga Y."/>
            <person name="Zwiers L.-H."/>
            <person name="Turgeon B."/>
            <person name="Goodwin S."/>
            <person name="Spatafora J."/>
            <person name="Crous P."/>
            <person name="Grigoriev I."/>
        </authorList>
    </citation>
    <scope>NUCLEOTIDE SEQUENCE</scope>
    <source>
        <strain evidence="2">CBS 121167</strain>
    </source>
</reference>
<organism evidence="2 3">
    <name type="scientific">Aplosporella prunicola CBS 121167</name>
    <dbReference type="NCBI Taxonomy" id="1176127"/>
    <lineage>
        <taxon>Eukaryota</taxon>
        <taxon>Fungi</taxon>
        <taxon>Dikarya</taxon>
        <taxon>Ascomycota</taxon>
        <taxon>Pezizomycotina</taxon>
        <taxon>Dothideomycetes</taxon>
        <taxon>Dothideomycetes incertae sedis</taxon>
        <taxon>Botryosphaeriales</taxon>
        <taxon>Aplosporellaceae</taxon>
        <taxon>Aplosporella</taxon>
    </lineage>
</organism>
<protein>
    <submittedName>
        <fullName evidence="2">Uncharacterized protein</fullName>
    </submittedName>
</protein>
<keyword evidence="3" id="KW-1185">Reference proteome</keyword>
<dbReference type="AlphaFoldDB" id="A0A6A6BH55"/>